<proteinExistence type="predicted"/>
<dbReference type="InterPro" id="IPR051494">
    <property type="entry name" value="BSD_domain-containing"/>
</dbReference>
<feature type="compositionally biased region" description="Acidic residues" evidence="1">
    <location>
        <begin position="277"/>
        <end position="291"/>
    </location>
</feature>
<dbReference type="PROSITE" id="PS50858">
    <property type="entry name" value="BSD"/>
    <property type="match status" value="1"/>
</dbReference>
<evidence type="ECO:0000256" key="1">
    <source>
        <dbReference type="SAM" id="MobiDB-lite"/>
    </source>
</evidence>
<keyword evidence="4" id="KW-1185">Reference proteome</keyword>
<comment type="caution">
    <text evidence="3">The sequence shown here is derived from an EMBL/GenBank/DDBJ whole genome shotgun (WGS) entry which is preliminary data.</text>
</comment>
<evidence type="ECO:0000313" key="3">
    <source>
        <dbReference type="EMBL" id="KAK4773188.1"/>
    </source>
</evidence>
<feature type="region of interest" description="Disordered" evidence="1">
    <location>
        <begin position="24"/>
        <end position="44"/>
    </location>
</feature>
<dbReference type="Proteomes" id="UP001345219">
    <property type="component" value="Chromosome 22"/>
</dbReference>
<dbReference type="Gene3D" id="1.10.3970.10">
    <property type="entry name" value="BSD domain"/>
    <property type="match status" value="1"/>
</dbReference>
<dbReference type="InterPro" id="IPR035925">
    <property type="entry name" value="BSD_dom_sf"/>
</dbReference>
<dbReference type="GO" id="GO:0005737">
    <property type="term" value="C:cytoplasm"/>
    <property type="evidence" value="ECO:0007669"/>
    <property type="project" value="TreeGrafter"/>
</dbReference>
<dbReference type="Pfam" id="PF03909">
    <property type="entry name" value="BSD"/>
    <property type="match status" value="1"/>
</dbReference>
<evidence type="ECO:0000259" key="2">
    <source>
        <dbReference type="PROSITE" id="PS50858"/>
    </source>
</evidence>
<feature type="domain" description="BSD" evidence="2">
    <location>
        <begin position="204"/>
        <end position="256"/>
    </location>
</feature>
<name>A0AAN7KNY5_9MYRT</name>
<accession>A0AAN7KNY5</accession>
<feature type="compositionally biased region" description="Basic and acidic residues" evidence="1">
    <location>
        <begin position="314"/>
        <end position="359"/>
    </location>
</feature>
<dbReference type="PANTHER" id="PTHR16019">
    <property type="entry name" value="SYNAPSE-ASSOCIATED PROTEIN"/>
    <property type="match status" value="1"/>
</dbReference>
<dbReference type="EMBL" id="JAXIOK010000004">
    <property type="protein sequence ID" value="KAK4773188.1"/>
    <property type="molecule type" value="Genomic_DNA"/>
</dbReference>
<organism evidence="3 4">
    <name type="scientific">Trapa incisa</name>
    <dbReference type="NCBI Taxonomy" id="236973"/>
    <lineage>
        <taxon>Eukaryota</taxon>
        <taxon>Viridiplantae</taxon>
        <taxon>Streptophyta</taxon>
        <taxon>Embryophyta</taxon>
        <taxon>Tracheophyta</taxon>
        <taxon>Spermatophyta</taxon>
        <taxon>Magnoliopsida</taxon>
        <taxon>eudicotyledons</taxon>
        <taxon>Gunneridae</taxon>
        <taxon>Pentapetalae</taxon>
        <taxon>rosids</taxon>
        <taxon>malvids</taxon>
        <taxon>Myrtales</taxon>
        <taxon>Lythraceae</taxon>
        <taxon>Trapa</taxon>
    </lineage>
</organism>
<dbReference type="SMART" id="SM00751">
    <property type="entry name" value="BSD"/>
    <property type="match status" value="1"/>
</dbReference>
<reference evidence="3 4" key="1">
    <citation type="journal article" date="2023" name="Hortic Res">
        <title>Pangenome of water caltrop reveals structural variations and asymmetric subgenome divergence after allopolyploidization.</title>
        <authorList>
            <person name="Zhang X."/>
            <person name="Chen Y."/>
            <person name="Wang L."/>
            <person name="Yuan Y."/>
            <person name="Fang M."/>
            <person name="Shi L."/>
            <person name="Lu R."/>
            <person name="Comes H.P."/>
            <person name="Ma Y."/>
            <person name="Chen Y."/>
            <person name="Huang G."/>
            <person name="Zhou Y."/>
            <person name="Zheng Z."/>
            <person name="Qiu Y."/>
        </authorList>
    </citation>
    <scope>NUCLEOTIDE SEQUENCE [LARGE SCALE GENOMIC DNA]</scope>
    <source>
        <tissue evidence="3">Roots</tissue>
    </source>
</reference>
<feature type="compositionally biased region" description="Acidic residues" evidence="1">
    <location>
        <begin position="370"/>
        <end position="384"/>
    </location>
</feature>
<protein>
    <recommendedName>
        <fullName evidence="2">BSD domain-containing protein</fullName>
    </recommendedName>
</protein>
<evidence type="ECO:0000313" key="4">
    <source>
        <dbReference type="Proteomes" id="UP001345219"/>
    </source>
</evidence>
<dbReference type="SUPFAM" id="SSF140383">
    <property type="entry name" value="BSD domain-like"/>
    <property type="match status" value="1"/>
</dbReference>
<feature type="compositionally biased region" description="Acidic residues" evidence="1">
    <location>
        <begin position="409"/>
        <end position="429"/>
    </location>
</feature>
<gene>
    <name evidence="3" type="ORF">SAY87_028207</name>
</gene>
<dbReference type="PANTHER" id="PTHR16019:SF24">
    <property type="entry name" value="BSD DOMAIN-CONTAINING PROTEIN"/>
    <property type="match status" value="1"/>
</dbReference>
<dbReference type="InterPro" id="IPR005607">
    <property type="entry name" value="BSD_dom"/>
</dbReference>
<dbReference type="AlphaFoldDB" id="A0AAN7KNY5"/>
<feature type="region of interest" description="Disordered" evidence="1">
    <location>
        <begin position="277"/>
        <end position="429"/>
    </location>
</feature>
<sequence length="429" mass="47363">MDFFKSVFSEESLPSVPDSLLLMESRDTTPSDPPTPDASSTGGGWSFGGLIQTLAIKSESVIENYRRDLEELGSGLRKETEVIREAASRAVKDLPVSLEVGASVAQESLESVGQVIDDIGATVWKSTAEIISHSKEAFLDLDSDASDYTTGGGIKISGSQLHDYSSRGLEVKKYSRFDAQLRAIQSDIGTYCDEPEDKVEYGEWESVFSLAEKSEEIEGLIQENGDIVVIYEKVVPGTVDRETFWGRYFYRVHKLKQAEDARARLVKRAISGEEDEDLRWDFDDEEEEEGEGSVSSPIIDNPESGADGTNQVMADEKDQKGVSVGAEEKDLEESNHNKSEGNIEEKEKAESAESCKESDLSIVSSQPSVPEDDLGWDEIEDIISNDESKGDANSISASRSDLRKRLSVAEEEENLNWDIEEDDEPPEAK</sequence>